<dbReference type="Gene3D" id="3.20.20.80">
    <property type="entry name" value="Glycosidases"/>
    <property type="match status" value="1"/>
</dbReference>
<dbReference type="PROSITE" id="PS51910">
    <property type="entry name" value="GH18_2"/>
    <property type="match status" value="1"/>
</dbReference>
<evidence type="ECO:0000256" key="3">
    <source>
        <dbReference type="ARBA" id="ARBA00023157"/>
    </source>
</evidence>
<dbReference type="GO" id="GO:0006032">
    <property type="term" value="P:chitin catabolic process"/>
    <property type="evidence" value="ECO:0007669"/>
    <property type="project" value="TreeGrafter"/>
</dbReference>
<evidence type="ECO:0000259" key="7">
    <source>
        <dbReference type="PROSITE" id="PS51910"/>
    </source>
</evidence>
<dbReference type="PROSITE" id="PS01095">
    <property type="entry name" value="GH18_1"/>
    <property type="match status" value="1"/>
</dbReference>
<dbReference type="InterPro" id="IPR029070">
    <property type="entry name" value="Chitinase_insertion_sf"/>
</dbReference>
<keyword evidence="4 5" id="KW-0326">Glycosidase</keyword>
<organism evidence="8 9">
    <name type="scientific">Anopheles farauti</name>
    <dbReference type="NCBI Taxonomy" id="69004"/>
    <lineage>
        <taxon>Eukaryota</taxon>
        <taxon>Metazoa</taxon>
        <taxon>Ecdysozoa</taxon>
        <taxon>Arthropoda</taxon>
        <taxon>Hexapoda</taxon>
        <taxon>Insecta</taxon>
        <taxon>Pterygota</taxon>
        <taxon>Neoptera</taxon>
        <taxon>Endopterygota</taxon>
        <taxon>Diptera</taxon>
        <taxon>Nematocera</taxon>
        <taxon>Culicoidea</taxon>
        <taxon>Culicidae</taxon>
        <taxon>Anophelinae</taxon>
        <taxon>Anopheles</taxon>
    </lineage>
</organism>
<dbReference type="Pfam" id="PF00704">
    <property type="entry name" value="Glyco_hydro_18"/>
    <property type="match status" value="1"/>
</dbReference>
<dbReference type="Proteomes" id="UP000075886">
    <property type="component" value="Unassembled WGS sequence"/>
</dbReference>
<dbReference type="GO" id="GO:0005576">
    <property type="term" value="C:extracellular region"/>
    <property type="evidence" value="ECO:0007669"/>
    <property type="project" value="TreeGrafter"/>
</dbReference>
<dbReference type="Gene3D" id="3.10.50.10">
    <property type="match status" value="1"/>
</dbReference>
<evidence type="ECO:0000313" key="8">
    <source>
        <dbReference type="EnsemblMetazoa" id="AFAF005039-PA"/>
    </source>
</evidence>
<protein>
    <recommendedName>
        <fullName evidence="7">GH18 domain-containing protein</fullName>
    </recommendedName>
</protein>
<dbReference type="InterPro" id="IPR017853">
    <property type="entry name" value="GH"/>
</dbReference>
<evidence type="ECO:0000256" key="5">
    <source>
        <dbReference type="RuleBase" id="RU000489"/>
    </source>
</evidence>
<dbReference type="InterPro" id="IPR050314">
    <property type="entry name" value="Glycosyl_Hydrlase_18"/>
</dbReference>
<evidence type="ECO:0000256" key="6">
    <source>
        <dbReference type="RuleBase" id="RU004453"/>
    </source>
</evidence>
<dbReference type="EMBL" id="AXCN02000699">
    <property type="status" value="NOT_ANNOTATED_CDS"/>
    <property type="molecule type" value="Genomic_DNA"/>
</dbReference>
<dbReference type="EnsemblMetazoa" id="AFAF005039-RA">
    <property type="protein sequence ID" value="AFAF005039-PA"/>
    <property type="gene ID" value="AFAF005039"/>
</dbReference>
<evidence type="ECO:0000256" key="4">
    <source>
        <dbReference type="ARBA" id="ARBA00023295"/>
    </source>
</evidence>
<dbReference type="SMART" id="SM00636">
    <property type="entry name" value="Glyco_18"/>
    <property type="match status" value="1"/>
</dbReference>
<proteinExistence type="inferred from homology"/>
<dbReference type="InterPro" id="IPR001579">
    <property type="entry name" value="Glyco_hydro_18_chit_AS"/>
</dbReference>
<dbReference type="VEuPathDB" id="VectorBase:AFAF005039"/>
<dbReference type="STRING" id="69004.A0A182Q8A9"/>
<keyword evidence="9" id="KW-1185">Reference proteome</keyword>
<dbReference type="SUPFAM" id="SSF54556">
    <property type="entry name" value="Chitinase insertion domain"/>
    <property type="match status" value="1"/>
</dbReference>
<dbReference type="AlphaFoldDB" id="A0A182Q8A9"/>
<sequence length="351" mass="38683">MPSKPVFGFYGSWATYRNGVGKCDVNDINPNLCTHLIYAFAGVDGSGSIVHKDAHCDLPNGNDGMRCFNNLRNRNPGLKTLVSIGGHGNSSTFPTVAGNEQLRQTFARNARDFCRTHGFNGVDIDWEFPESSYDHGNLVRLLTALSRELHAAGLLLTTSVGINRPYDMAGVARNVDYVLLMTYDYNGSWDSYTGHNAPLFAGSGESEYQRNLNIDHSVKCWARDAPKSKLIVGLAAYGRTWRLSSAGSNGVRVSASGPGQSGEFTGESGTLAYYEVMRIPDLRRRWDSEQRVPYGTFGHNQWVSYDDEESIRGKCEYIKRNGLGGAMVWSIDQDAFQGGKFTLLSTVARCL</sequence>
<evidence type="ECO:0000256" key="1">
    <source>
        <dbReference type="ARBA" id="ARBA00022729"/>
    </source>
</evidence>
<comment type="similarity">
    <text evidence="6">Belongs to the glycosyl hydrolase 18 family.</text>
</comment>
<reference evidence="9" key="1">
    <citation type="submission" date="2014-01" db="EMBL/GenBank/DDBJ databases">
        <title>The Genome Sequence of Anopheles farauti FAR1 (V2).</title>
        <authorList>
            <consortium name="The Broad Institute Genomics Platform"/>
            <person name="Neafsey D.E."/>
            <person name="Besansky N."/>
            <person name="Howell P."/>
            <person name="Walton C."/>
            <person name="Young S.K."/>
            <person name="Zeng Q."/>
            <person name="Gargeya S."/>
            <person name="Fitzgerald M."/>
            <person name="Haas B."/>
            <person name="Abouelleil A."/>
            <person name="Allen A.W."/>
            <person name="Alvarado L."/>
            <person name="Arachchi H.M."/>
            <person name="Berlin A.M."/>
            <person name="Chapman S.B."/>
            <person name="Gainer-Dewar J."/>
            <person name="Goldberg J."/>
            <person name="Griggs A."/>
            <person name="Gujja S."/>
            <person name="Hansen M."/>
            <person name="Howarth C."/>
            <person name="Imamovic A."/>
            <person name="Ireland A."/>
            <person name="Larimer J."/>
            <person name="McCowan C."/>
            <person name="Murphy C."/>
            <person name="Pearson M."/>
            <person name="Poon T.W."/>
            <person name="Priest M."/>
            <person name="Roberts A."/>
            <person name="Saif S."/>
            <person name="Shea T."/>
            <person name="Sisk P."/>
            <person name="Sykes S."/>
            <person name="Wortman J."/>
            <person name="Nusbaum C."/>
            <person name="Birren B."/>
        </authorList>
    </citation>
    <scope>NUCLEOTIDE SEQUENCE [LARGE SCALE GENOMIC DNA]</scope>
    <source>
        <strain evidence="9">FAR1</strain>
    </source>
</reference>
<dbReference type="SUPFAM" id="SSF51445">
    <property type="entry name" value="(Trans)glycosidases"/>
    <property type="match status" value="1"/>
</dbReference>
<reference evidence="8" key="2">
    <citation type="submission" date="2020-05" db="UniProtKB">
        <authorList>
            <consortium name="EnsemblMetazoa"/>
        </authorList>
    </citation>
    <scope>IDENTIFICATION</scope>
    <source>
        <strain evidence="8">FAR1</strain>
    </source>
</reference>
<dbReference type="PANTHER" id="PTHR11177:SF360">
    <property type="entry name" value="CHITINASE 4-RELATED"/>
    <property type="match status" value="1"/>
</dbReference>
<evidence type="ECO:0000256" key="2">
    <source>
        <dbReference type="ARBA" id="ARBA00022801"/>
    </source>
</evidence>
<dbReference type="InterPro" id="IPR011583">
    <property type="entry name" value="Chitinase_II/V-like_cat"/>
</dbReference>
<dbReference type="FunFam" id="3.10.50.10:FF:000001">
    <property type="entry name" value="Chitinase 3-like 1"/>
    <property type="match status" value="1"/>
</dbReference>
<evidence type="ECO:0000313" key="9">
    <source>
        <dbReference type="Proteomes" id="UP000075886"/>
    </source>
</evidence>
<dbReference type="GO" id="GO:0004568">
    <property type="term" value="F:chitinase activity"/>
    <property type="evidence" value="ECO:0007669"/>
    <property type="project" value="TreeGrafter"/>
</dbReference>
<accession>A0A182Q8A9</accession>
<dbReference type="PANTHER" id="PTHR11177">
    <property type="entry name" value="CHITINASE"/>
    <property type="match status" value="1"/>
</dbReference>
<keyword evidence="1" id="KW-0732">Signal</keyword>
<name>A0A182Q8A9_9DIPT</name>
<keyword evidence="2 5" id="KW-0378">Hydrolase</keyword>
<dbReference type="GO" id="GO:0008061">
    <property type="term" value="F:chitin binding"/>
    <property type="evidence" value="ECO:0007669"/>
    <property type="project" value="InterPro"/>
</dbReference>
<dbReference type="InterPro" id="IPR001223">
    <property type="entry name" value="Glyco_hydro18_cat"/>
</dbReference>
<dbReference type="GO" id="GO:0005975">
    <property type="term" value="P:carbohydrate metabolic process"/>
    <property type="evidence" value="ECO:0007669"/>
    <property type="project" value="InterPro"/>
</dbReference>
<keyword evidence="3" id="KW-1015">Disulfide bond</keyword>
<feature type="domain" description="GH18" evidence="7">
    <location>
        <begin position="4"/>
        <end position="351"/>
    </location>
</feature>